<protein>
    <submittedName>
        <fullName evidence="2">Uncharacterized protein</fullName>
    </submittedName>
</protein>
<dbReference type="Proteomes" id="UP000831390">
    <property type="component" value="Chromosome"/>
</dbReference>
<keyword evidence="1" id="KW-1133">Transmembrane helix</keyword>
<dbReference type="EMBL" id="CP094534">
    <property type="protein sequence ID" value="UOE33075.1"/>
    <property type="molecule type" value="Genomic_DNA"/>
</dbReference>
<feature type="transmembrane region" description="Helical" evidence="1">
    <location>
        <begin position="39"/>
        <end position="68"/>
    </location>
</feature>
<evidence type="ECO:0000313" key="2">
    <source>
        <dbReference type="EMBL" id="UOE33075.1"/>
    </source>
</evidence>
<organism evidence="2 3">
    <name type="scientific">Hymenobacter monticola</name>
    <dbReference type="NCBI Taxonomy" id="1705399"/>
    <lineage>
        <taxon>Bacteria</taxon>
        <taxon>Pseudomonadati</taxon>
        <taxon>Bacteroidota</taxon>
        <taxon>Cytophagia</taxon>
        <taxon>Cytophagales</taxon>
        <taxon>Hymenobacteraceae</taxon>
        <taxon>Hymenobacter</taxon>
    </lineage>
</organism>
<sequence length="79" mass="8550">MLKKIVFVYYPVAAGVALVLAAALFLFSGGLKSSTDAGMLLFLLAASLFMCLVWSFPFWVALLTLHVLRELLGQGSGRK</sequence>
<keyword evidence="3" id="KW-1185">Reference proteome</keyword>
<proteinExistence type="predicted"/>
<name>A0ABY4B246_9BACT</name>
<reference evidence="2 3" key="1">
    <citation type="submission" date="2022-03" db="EMBL/GenBank/DDBJ databases">
        <title>Hymenobactersp. isolated from the air.</title>
        <authorList>
            <person name="Won M."/>
            <person name="Kwon S.-W."/>
        </authorList>
    </citation>
    <scope>NUCLEOTIDE SEQUENCE [LARGE SCALE GENOMIC DNA]</scope>
    <source>
        <strain evidence="2 3">KACC 22596</strain>
    </source>
</reference>
<keyword evidence="1" id="KW-0472">Membrane</keyword>
<accession>A0ABY4B246</accession>
<gene>
    <name evidence="2" type="ORF">MTP16_18340</name>
</gene>
<keyword evidence="1" id="KW-0812">Transmembrane</keyword>
<dbReference type="RefSeq" id="WP_243512698.1">
    <property type="nucleotide sequence ID" value="NZ_CP094534.1"/>
</dbReference>
<feature type="transmembrane region" description="Helical" evidence="1">
    <location>
        <begin position="7"/>
        <end position="27"/>
    </location>
</feature>
<evidence type="ECO:0000256" key="1">
    <source>
        <dbReference type="SAM" id="Phobius"/>
    </source>
</evidence>
<evidence type="ECO:0000313" key="3">
    <source>
        <dbReference type="Proteomes" id="UP000831390"/>
    </source>
</evidence>